<reference evidence="2 3" key="1">
    <citation type="submission" date="2012-12" db="EMBL/GenBank/DDBJ databases">
        <title>Genome assembly of Fulvivirga imtechensis AK7.</title>
        <authorList>
            <person name="Nupur N."/>
            <person name="Khatri I."/>
            <person name="Kumar R."/>
            <person name="Subramanian S."/>
            <person name="Pinnaka A."/>
        </authorList>
    </citation>
    <scope>NUCLEOTIDE SEQUENCE [LARGE SCALE GENOMIC DNA]</scope>
    <source>
        <strain evidence="2 3">AK7</strain>
    </source>
</reference>
<dbReference type="Proteomes" id="UP000011135">
    <property type="component" value="Unassembled WGS sequence"/>
</dbReference>
<dbReference type="Gene3D" id="2.40.160.20">
    <property type="match status" value="1"/>
</dbReference>
<feature type="domain" description="Outer membrane protein beta-barrel" evidence="1">
    <location>
        <begin position="9"/>
        <end position="175"/>
    </location>
</feature>
<dbReference type="STRING" id="1237149.C900_05106"/>
<dbReference type="AlphaFoldDB" id="L8JKA2"/>
<organism evidence="2 3">
    <name type="scientific">Fulvivirga imtechensis AK7</name>
    <dbReference type="NCBI Taxonomy" id="1237149"/>
    <lineage>
        <taxon>Bacteria</taxon>
        <taxon>Pseudomonadati</taxon>
        <taxon>Bacteroidota</taxon>
        <taxon>Cytophagia</taxon>
        <taxon>Cytophagales</taxon>
        <taxon>Fulvivirgaceae</taxon>
        <taxon>Fulvivirga</taxon>
    </lineage>
</organism>
<evidence type="ECO:0000259" key="1">
    <source>
        <dbReference type="Pfam" id="PF13568"/>
    </source>
</evidence>
<gene>
    <name evidence="2" type="ORF">C900_05106</name>
</gene>
<evidence type="ECO:0000313" key="2">
    <source>
        <dbReference type="EMBL" id="ELR69326.1"/>
    </source>
</evidence>
<keyword evidence="3" id="KW-1185">Reference proteome</keyword>
<dbReference type="InterPro" id="IPR011250">
    <property type="entry name" value="OMP/PagP_B-barrel"/>
</dbReference>
<sequence>MSSVAVIHNYGIDNTTESNESYKSKLGLHIGGGGELNINDHFSLGLEVNLYTRRYNYSNTLFNADKQTFEEAQIGFDLPVYVKYRWDFDKFRPYIYGGFGLDYLLQAKATVKLIDRVNAGTEDLTEIPVAGPEVTINEQRTQFTQFTHVGLGLNYRFGYNYVVIDLRYKMGLSNIVSEEGQYGNSTLLYKYGFVDDDKRLNNYAVSIGFVKPLYKPRKIKTTSKGFLTRLFNKRN</sequence>
<protein>
    <recommendedName>
        <fullName evidence="1">Outer membrane protein beta-barrel domain-containing protein</fullName>
    </recommendedName>
</protein>
<dbReference type="EMBL" id="AMZN01000074">
    <property type="protein sequence ID" value="ELR69326.1"/>
    <property type="molecule type" value="Genomic_DNA"/>
</dbReference>
<evidence type="ECO:0000313" key="3">
    <source>
        <dbReference type="Proteomes" id="UP000011135"/>
    </source>
</evidence>
<comment type="caution">
    <text evidence="2">The sequence shown here is derived from an EMBL/GenBank/DDBJ whole genome shotgun (WGS) entry which is preliminary data.</text>
</comment>
<dbReference type="InterPro" id="IPR025665">
    <property type="entry name" value="Beta-barrel_OMP_2"/>
</dbReference>
<dbReference type="eggNOG" id="COG3047">
    <property type="taxonomic scope" value="Bacteria"/>
</dbReference>
<proteinExistence type="predicted"/>
<name>L8JKA2_9BACT</name>
<dbReference type="SUPFAM" id="SSF56925">
    <property type="entry name" value="OMPA-like"/>
    <property type="match status" value="1"/>
</dbReference>
<accession>L8JKA2</accession>
<dbReference type="Pfam" id="PF13568">
    <property type="entry name" value="OMP_b-brl_2"/>
    <property type="match status" value="1"/>
</dbReference>